<proteinExistence type="predicted"/>
<dbReference type="PROSITE" id="PS50893">
    <property type="entry name" value="ABC_TRANSPORTER_2"/>
    <property type="match status" value="2"/>
</dbReference>
<evidence type="ECO:0000313" key="4">
    <source>
        <dbReference type="EMBL" id="PRO73819.1"/>
    </source>
</evidence>
<sequence length="481" mass="53426">MSLTLVNPSVKLSATLTVEIPTLTIEKGQHTIISGLNGSGKSVLAAVLAGEGKVLSGERQSGGRCGWVSVGQQQAVIEAERRKDDADILDVVPVPSTAKEVILDGLTDEQSVTEALNELAGLLGISSLLEREFLALSTGETRKVLLARELLKKPDWLVLDEPFDGLDVETVSRFAQYLDKLSTRCTLIMVVNRVSEIPVWAQRLLFLQNGRIAWQIEGDTLDDTTLQPLRQIMHIQQNVEKLPERDSDCHAPRRSDPNAPLVRLNNGRVAWGDNVVFEQLNWTILPGEHWQVIGPNGSGKTCLLTLITGDNPLCYSNDLNVFGYQRGSGESIWDIKQHLGIISNSLHLQYRVNCSVADVVCSGFYDSIGLYKTPTDRQRLLCREWLVAVGLEQEAKTPFQSLSFGDQRLLLIVRAMVKHPSLLILDEPCNGLDEINRTKVLAMLDLLAREGNTTLLYVNHHSEDKIPTIKNTLNMRDYQPQ</sequence>
<dbReference type="PANTHER" id="PTHR43158:SF2">
    <property type="entry name" value="SKFA PEPTIDE EXPORT ATP-BINDING PROTEIN SKFE"/>
    <property type="match status" value="1"/>
</dbReference>
<reference evidence="5" key="1">
    <citation type="journal article" date="2020" name="Int. J. Syst. Evol. Microbiol.">
        <title>Alteromonas alba sp. nov., a marine bacterium isolated from the seawater of the West Pacific Ocean.</title>
        <authorList>
            <person name="Sun C."/>
            <person name="Wu Y.-H."/>
            <person name="Xamxidin M."/>
            <person name="Cheng H."/>
            <person name="Xu X.-W."/>
        </authorList>
    </citation>
    <scope>NUCLEOTIDE SEQUENCE [LARGE SCALE GENOMIC DNA]</scope>
    <source>
        <strain evidence="5">190</strain>
    </source>
</reference>
<dbReference type="NCBIfam" id="NF008186">
    <property type="entry name" value="PRK10938.1"/>
    <property type="match status" value="1"/>
</dbReference>
<evidence type="ECO:0000259" key="3">
    <source>
        <dbReference type="PROSITE" id="PS50893"/>
    </source>
</evidence>
<dbReference type="RefSeq" id="WP_105934319.1">
    <property type="nucleotide sequence ID" value="NZ_PVNP01000082.1"/>
</dbReference>
<dbReference type="AlphaFoldDB" id="A0A2S9VBH5"/>
<evidence type="ECO:0000313" key="5">
    <source>
        <dbReference type="Proteomes" id="UP000238949"/>
    </source>
</evidence>
<dbReference type="Proteomes" id="UP000238949">
    <property type="component" value="Unassembled WGS sequence"/>
</dbReference>
<evidence type="ECO:0000256" key="1">
    <source>
        <dbReference type="ARBA" id="ARBA00022741"/>
    </source>
</evidence>
<feature type="domain" description="ABC transporter" evidence="3">
    <location>
        <begin position="262"/>
        <end position="481"/>
    </location>
</feature>
<keyword evidence="1" id="KW-0547">Nucleotide-binding</keyword>
<dbReference type="GO" id="GO:0016887">
    <property type="term" value="F:ATP hydrolysis activity"/>
    <property type="evidence" value="ECO:0007669"/>
    <property type="project" value="InterPro"/>
</dbReference>
<evidence type="ECO:0000256" key="2">
    <source>
        <dbReference type="ARBA" id="ARBA00022840"/>
    </source>
</evidence>
<dbReference type="InterPro" id="IPR003593">
    <property type="entry name" value="AAA+_ATPase"/>
</dbReference>
<dbReference type="OrthoDB" id="9805029at2"/>
<accession>A0A2S9VBH5</accession>
<comment type="caution">
    <text evidence="4">The sequence shown here is derived from an EMBL/GenBank/DDBJ whole genome shotgun (WGS) entry which is preliminary data.</text>
</comment>
<dbReference type="Pfam" id="PF00005">
    <property type="entry name" value="ABC_tran"/>
    <property type="match status" value="2"/>
</dbReference>
<dbReference type="InterPro" id="IPR027417">
    <property type="entry name" value="P-loop_NTPase"/>
</dbReference>
<organism evidence="4 5">
    <name type="scientific">Alteromonas alba</name>
    <dbReference type="NCBI Taxonomy" id="2079529"/>
    <lineage>
        <taxon>Bacteria</taxon>
        <taxon>Pseudomonadati</taxon>
        <taxon>Pseudomonadota</taxon>
        <taxon>Gammaproteobacteria</taxon>
        <taxon>Alteromonadales</taxon>
        <taxon>Alteromonadaceae</taxon>
        <taxon>Alteromonas/Salinimonas group</taxon>
        <taxon>Alteromonas</taxon>
    </lineage>
</organism>
<dbReference type="GO" id="GO:0005524">
    <property type="term" value="F:ATP binding"/>
    <property type="evidence" value="ECO:0007669"/>
    <property type="project" value="UniProtKB-KW"/>
</dbReference>
<dbReference type="EMBL" id="PVNP01000082">
    <property type="protein sequence ID" value="PRO73819.1"/>
    <property type="molecule type" value="Genomic_DNA"/>
</dbReference>
<dbReference type="PANTHER" id="PTHR43158">
    <property type="entry name" value="SKFA PEPTIDE EXPORT ATP-BINDING PROTEIN SKFE"/>
    <property type="match status" value="1"/>
</dbReference>
<keyword evidence="5" id="KW-1185">Reference proteome</keyword>
<dbReference type="SMART" id="SM00382">
    <property type="entry name" value="AAA"/>
    <property type="match status" value="2"/>
</dbReference>
<gene>
    <name evidence="4" type="ORF">C6Y40_09065</name>
</gene>
<name>A0A2S9VBH5_9ALTE</name>
<dbReference type="InterPro" id="IPR017871">
    <property type="entry name" value="ABC_transporter-like_CS"/>
</dbReference>
<feature type="domain" description="ABC transporter" evidence="3">
    <location>
        <begin position="3"/>
        <end position="234"/>
    </location>
</feature>
<dbReference type="InterPro" id="IPR003439">
    <property type="entry name" value="ABC_transporter-like_ATP-bd"/>
</dbReference>
<dbReference type="SUPFAM" id="SSF52540">
    <property type="entry name" value="P-loop containing nucleoside triphosphate hydrolases"/>
    <property type="match status" value="2"/>
</dbReference>
<dbReference type="PROSITE" id="PS00211">
    <property type="entry name" value="ABC_TRANSPORTER_1"/>
    <property type="match status" value="1"/>
</dbReference>
<dbReference type="Gene3D" id="3.40.50.300">
    <property type="entry name" value="P-loop containing nucleotide triphosphate hydrolases"/>
    <property type="match status" value="2"/>
</dbReference>
<keyword evidence="2 4" id="KW-0067">ATP-binding</keyword>
<protein>
    <submittedName>
        <fullName evidence="4">Molybdate ABC transporter ATP-binding protein ModF</fullName>
    </submittedName>
</protein>